<dbReference type="InterPro" id="IPR005479">
    <property type="entry name" value="CPAse_ATP-bd"/>
</dbReference>
<evidence type="ECO:0000256" key="9">
    <source>
        <dbReference type="ARBA" id="ARBA00022840"/>
    </source>
</evidence>
<keyword evidence="10" id="KW-0092">Biotin</keyword>
<evidence type="ECO:0000256" key="13">
    <source>
        <dbReference type="PROSITE-ProRule" id="PRU00409"/>
    </source>
</evidence>
<proteinExistence type="predicted"/>
<dbReference type="Pfam" id="PF00289">
    <property type="entry name" value="Biotin_carb_N"/>
    <property type="match status" value="1"/>
</dbReference>
<dbReference type="AlphaFoldDB" id="A0A1R4B6S3"/>
<evidence type="ECO:0000256" key="12">
    <source>
        <dbReference type="ARBA" id="ARBA00048600"/>
    </source>
</evidence>
<comment type="subunit">
    <text evidence="4">Acetyl-CoA carboxylase is a heterohexamer of biotin carboxyl carrier protein, biotin carboxylase and the two subunits of carboxyl transferase in a 2:2 complex.</text>
</comment>
<dbReference type="InterPro" id="IPR029000">
    <property type="entry name" value="Cyclophilin-like_dom_sf"/>
</dbReference>
<dbReference type="SUPFAM" id="SSF160467">
    <property type="entry name" value="PH0987 N-terminal domain-like"/>
    <property type="match status" value="1"/>
</dbReference>
<dbReference type="Gene3D" id="2.40.50.100">
    <property type="match status" value="1"/>
</dbReference>
<dbReference type="InterPro" id="IPR003833">
    <property type="entry name" value="CT_C_D"/>
</dbReference>
<dbReference type="InterPro" id="IPR011053">
    <property type="entry name" value="Single_hybrid_motif"/>
</dbReference>
<dbReference type="PROSITE" id="PS00867">
    <property type="entry name" value="CPSASE_2"/>
    <property type="match status" value="1"/>
</dbReference>
<dbReference type="SUPFAM" id="SSF50891">
    <property type="entry name" value="Cyclophilin-like"/>
    <property type="match status" value="2"/>
</dbReference>
<dbReference type="Gene3D" id="2.40.100.10">
    <property type="entry name" value="Cyclophilin-like"/>
    <property type="match status" value="2"/>
</dbReference>
<organism evidence="17 18">
    <name type="scientific">Vibrio palustris</name>
    <dbReference type="NCBI Taxonomy" id="1918946"/>
    <lineage>
        <taxon>Bacteria</taxon>
        <taxon>Pseudomonadati</taxon>
        <taxon>Pseudomonadota</taxon>
        <taxon>Gammaproteobacteria</taxon>
        <taxon>Vibrionales</taxon>
        <taxon>Vibrionaceae</taxon>
        <taxon>Vibrio</taxon>
    </lineage>
</organism>
<comment type="function">
    <text evidence="2">This protein is a component of the acetyl coenzyme A carboxylase complex; first, biotin carboxylase catalyzes the carboxylation of the carrier protein and then the transcarboxylase transfers the carboxyl group to form malonyl-CoA.</text>
</comment>
<evidence type="ECO:0000256" key="3">
    <source>
        <dbReference type="ARBA" id="ARBA00004956"/>
    </source>
</evidence>
<dbReference type="InterPro" id="IPR014084">
    <property type="entry name" value="Urea_COase"/>
</dbReference>
<dbReference type="EMBL" id="FUFT01000005">
    <property type="protein sequence ID" value="SJL84614.1"/>
    <property type="molecule type" value="Genomic_DNA"/>
</dbReference>
<dbReference type="InterPro" id="IPR003778">
    <property type="entry name" value="CT_A_B"/>
</dbReference>
<dbReference type="SUPFAM" id="SSF51246">
    <property type="entry name" value="Rudiment single hybrid motif"/>
    <property type="match status" value="1"/>
</dbReference>
<evidence type="ECO:0000256" key="6">
    <source>
        <dbReference type="ARBA" id="ARBA00022598"/>
    </source>
</evidence>
<comment type="cofactor">
    <cofactor evidence="1">
        <name>biotin</name>
        <dbReference type="ChEBI" id="CHEBI:57586"/>
    </cofactor>
</comment>
<dbReference type="GO" id="GO:0004075">
    <property type="term" value="F:biotin carboxylase activity"/>
    <property type="evidence" value="ECO:0007669"/>
    <property type="project" value="UniProtKB-EC"/>
</dbReference>
<dbReference type="GO" id="GO:0046872">
    <property type="term" value="F:metal ion binding"/>
    <property type="evidence" value="ECO:0007669"/>
    <property type="project" value="InterPro"/>
</dbReference>
<sequence length="1203" mass="133380">MFNKVLIANRGAIACRIIRTLKSLGITSVALYSESDAQSLHVIQADECYSLGEGAASATYLNQERVIEIAKQCGAQAIHPGYGFLSENPEFVHLCDDNGIVFLGPTPEQMRVFGLKHSARQLAQEAGVPLLLGTPLLSDKQQALEAANQIGFPVMLKSTAGGGGIGMQCCYDAAELALAFDSVKRLSQNNFSNSGVFLEKFIEHARHIEVQIFGNGKGDVVALGERDCSAQRRNQKVIEETPAPNLSQDVRQALQDTAIRLAKQIHYRNAGTVEFVFDQHTQEFYFLEVNTRLQVEHGVTEEVFNVDLVEWMVRLGAKDLSDNELLQPRQPQGHAIQVRLYAEDANKAFQPCAGLLSHVQWPVLDGLRIEHWIEAGVEVSPYFDPMLAKIIVHADDRVSALQTLSHSLAQTTIYGIEHNQAYLQQLLNCDLVQNGAVLTRSLNDFIYQPNTLDVLSSGTQTTIQDFPGRKGYWHIGVPPSGPMDSLSFRYANQLLNNDSRCAGLEIIISGPTMKFNRSKQFVVTGAEIEATLDDQPLAHGVVHLARAGQTLKLGKIKGNGTRSYFAIEEGLQCPDYLGSKSTFTLGQFGGHGGRALCAGDVLHVTDNTSDAEYVGQCGQPPVIEDVWDIRVMYGPHGAPDFFTPKDITEFFEATWKVHFNSSRTGVRLIGPKPDWARQDGGEAGLHPSNIHDNAYAVGTIDFTGDMPVILGPDGPSLGGFVCPVTIIKADLWKMGQLKAEDKVRFIPVSLEQAELAERQQNEQLASLSIQNIDLAPCECTTAIVHSLSAEAVGENVVYRSSGEDYLLIEYGPQILDIRLRFRVHALMLKLESMAVEGIAELTPGIRSLQVHFDNLVLSRATLLEMLEQLEYEMDDIDQLSVPARIVNIPLSWDDYATRLAIRKYDELVRKDAPWCPDNIEFIRRINGLDSVDEVKKIVFDASYLVMGLGDVYLGAPVATPMDPRHRLVTTKYNPARTWTPENAVGIGGAYLCVYGMEGPGGYQFVGRTLQMWNRYRQTKEFQQPWLLRFFDQIRFYEVSAEELLEIREKHPLGQFPLKIEETQFSLADYDALVSEHGDEIQRCKTRQQTAFEAERQRWIKSGQANFVVDEGEVESIEGIELAEGETLVESQVAGNIWQVIANPGQWVKAGEVVMVLEAMKMELDVVAPCDGQISQLCSEQGAQVKAGQPLMVIDEQHSSEGMI</sequence>
<comment type="catalytic activity">
    <reaction evidence="12">
        <text>N(6)-biotinyl-L-lysyl-[protein] + hydrogencarbonate + ATP = N(6)-carboxybiotinyl-L-lysyl-[protein] + ADP + phosphate + H(+)</text>
        <dbReference type="Rhea" id="RHEA:13501"/>
        <dbReference type="Rhea" id="RHEA-COMP:10505"/>
        <dbReference type="Rhea" id="RHEA-COMP:10506"/>
        <dbReference type="ChEBI" id="CHEBI:15378"/>
        <dbReference type="ChEBI" id="CHEBI:17544"/>
        <dbReference type="ChEBI" id="CHEBI:30616"/>
        <dbReference type="ChEBI" id="CHEBI:43474"/>
        <dbReference type="ChEBI" id="CHEBI:83144"/>
        <dbReference type="ChEBI" id="CHEBI:83145"/>
        <dbReference type="ChEBI" id="CHEBI:456216"/>
        <dbReference type="EC" id="6.3.4.14"/>
    </reaction>
</comment>
<keyword evidence="18" id="KW-1185">Reference proteome</keyword>
<name>A0A1R4B6S3_9VIBR</name>
<gene>
    <name evidence="17" type="primary">accA1</name>
    <name evidence="17" type="ORF">VPAL9027_02606</name>
</gene>
<dbReference type="SMART" id="SM00797">
    <property type="entry name" value="AHS2"/>
    <property type="match status" value="1"/>
</dbReference>
<evidence type="ECO:0000256" key="1">
    <source>
        <dbReference type="ARBA" id="ARBA00001953"/>
    </source>
</evidence>
<dbReference type="CDD" id="cd06850">
    <property type="entry name" value="biotinyl_domain"/>
    <property type="match status" value="1"/>
</dbReference>
<evidence type="ECO:0000259" key="16">
    <source>
        <dbReference type="PROSITE" id="PS50979"/>
    </source>
</evidence>
<dbReference type="NCBIfam" id="TIGR02712">
    <property type="entry name" value="urea_carbox"/>
    <property type="match status" value="1"/>
</dbReference>
<dbReference type="InterPro" id="IPR005482">
    <property type="entry name" value="Biotin_COase_C"/>
</dbReference>
<dbReference type="PROSITE" id="PS50968">
    <property type="entry name" value="BIOTINYL_LIPOYL"/>
    <property type="match status" value="1"/>
</dbReference>
<dbReference type="Gene3D" id="3.30.1360.40">
    <property type="match status" value="1"/>
</dbReference>
<dbReference type="PROSITE" id="PS50975">
    <property type="entry name" value="ATP_GRASP"/>
    <property type="match status" value="1"/>
</dbReference>
<evidence type="ECO:0000313" key="17">
    <source>
        <dbReference type="EMBL" id="SJL84614.1"/>
    </source>
</evidence>
<dbReference type="SUPFAM" id="SSF56059">
    <property type="entry name" value="Glutathione synthetase ATP-binding domain-like"/>
    <property type="match status" value="1"/>
</dbReference>
<dbReference type="Pfam" id="PF02626">
    <property type="entry name" value="CT_A_B"/>
    <property type="match status" value="1"/>
</dbReference>
<dbReference type="InterPro" id="IPR011761">
    <property type="entry name" value="ATP-grasp"/>
</dbReference>
<reference evidence="17 18" key="1">
    <citation type="submission" date="2017-02" db="EMBL/GenBank/DDBJ databases">
        <authorList>
            <person name="Peterson S.W."/>
        </authorList>
    </citation>
    <scope>NUCLEOTIDE SEQUENCE [LARGE SCALE GENOMIC DNA]</scope>
    <source>
        <strain evidence="17 18">CECT 9027</strain>
    </source>
</reference>
<dbReference type="InterPro" id="IPR016185">
    <property type="entry name" value="PreATP-grasp_dom_sf"/>
</dbReference>
<comment type="pathway">
    <text evidence="3">Lipid metabolism; malonyl-CoA biosynthesis; malonyl-CoA from acetyl-CoA: step 1/1.</text>
</comment>
<keyword evidence="8" id="KW-0378">Hydrolase</keyword>
<evidence type="ECO:0000256" key="11">
    <source>
        <dbReference type="ARBA" id="ARBA00033786"/>
    </source>
</evidence>
<accession>A0A1R4B6S3</accession>
<protein>
    <recommendedName>
        <fullName evidence="5">Biotin carboxylase</fullName>
    </recommendedName>
    <alternativeName>
        <fullName evidence="11">Acetyl-coenzyme A carboxylase biotin carboxylase subunit A</fullName>
    </alternativeName>
</protein>
<dbReference type="Proteomes" id="UP000189475">
    <property type="component" value="Unassembled WGS sequence"/>
</dbReference>
<keyword evidence="9 13" id="KW-0067">ATP-binding</keyword>
<dbReference type="RefSeq" id="WP_205408816.1">
    <property type="nucleotide sequence ID" value="NZ_AP024888.1"/>
</dbReference>
<dbReference type="SMART" id="SM00796">
    <property type="entry name" value="AHS1"/>
    <property type="match status" value="1"/>
</dbReference>
<dbReference type="InterPro" id="IPR000089">
    <property type="entry name" value="Biotin_lipoyl"/>
</dbReference>
<keyword evidence="7 13" id="KW-0547">Nucleotide-binding</keyword>
<dbReference type="PANTHER" id="PTHR18866:SF128">
    <property type="entry name" value="UREA AMIDOLYASE"/>
    <property type="match status" value="1"/>
</dbReference>
<feature type="domain" description="Biotin carboxylation" evidence="16">
    <location>
        <begin position="1"/>
        <end position="447"/>
    </location>
</feature>
<dbReference type="SUPFAM" id="SSF52440">
    <property type="entry name" value="PreATP-grasp domain"/>
    <property type="match status" value="1"/>
</dbReference>
<dbReference type="STRING" id="1918946.VPAL9027_02606"/>
<dbReference type="Pfam" id="PF02785">
    <property type="entry name" value="Biotin_carb_C"/>
    <property type="match status" value="1"/>
</dbReference>
<dbReference type="Pfam" id="PF00364">
    <property type="entry name" value="Biotin_lipoyl"/>
    <property type="match status" value="1"/>
</dbReference>
<dbReference type="PANTHER" id="PTHR18866">
    <property type="entry name" value="CARBOXYLASE:PYRUVATE/ACETYL-COA/PROPIONYL-COA CARBOXYLASE"/>
    <property type="match status" value="1"/>
</dbReference>
<dbReference type="PROSITE" id="PS00866">
    <property type="entry name" value="CPSASE_1"/>
    <property type="match status" value="1"/>
</dbReference>
<dbReference type="InterPro" id="IPR005481">
    <property type="entry name" value="BC-like_N"/>
</dbReference>
<evidence type="ECO:0000259" key="14">
    <source>
        <dbReference type="PROSITE" id="PS50968"/>
    </source>
</evidence>
<dbReference type="Pfam" id="PF02786">
    <property type="entry name" value="CPSase_L_D2"/>
    <property type="match status" value="1"/>
</dbReference>
<evidence type="ECO:0000256" key="2">
    <source>
        <dbReference type="ARBA" id="ARBA00003761"/>
    </source>
</evidence>
<dbReference type="InterPro" id="IPR050856">
    <property type="entry name" value="Biotin_carboxylase_complex"/>
</dbReference>
<dbReference type="NCBIfam" id="TIGR00724">
    <property type="entry name" value="urea_amlyse_rel"/>
    <property type="match status" value="1"/>
</dbReference>
<dbReference type="GO" id="GO:0005524">
    <property type="term" value="F:ATP binding"/>
    <property type="evidence" value="ECO:0007669"/>
    <property type="project" value="UniProtKB-UniRule"/>
</dbReference>
<feature type="domain" description="ATP-grasp" evidence="15">
    <location>
        <begin position="120"/>
        <end position="317"/>
    </location>
</feature>
<feature type="domain" description="Lipoyl-binding" evidence="14">
    <location>
        <begin position="1116"/>
        <end position="1194"/>
    </location>
</feature>
<dbReference type="GO" id="GO:0016787">
    <property type="term" value="F:hydrolase activity"/>
    <property type="evidence" value="ECO:0007669"/>
    <property type="project" value="UniProtKB-KW"/>
</dbReference>
<evidence type="ECO:0000256" key="4">
    <source>
        <dbReference type="ARBA" id="ARBA00011750"/>
    </source>
</evidence>
<evidence type="ECO:0000313" key="18">
    <source>
        <dbReference type="Proteomes" id="UP000189475"/>
    </source>
</evidence>
<dbReference type="InterPro" id="IPR001882">
    <property type="entry name" value="Biotin_BS"/>
</dbReference>
<dbReference type="SUPFAM" id="SSF51230">
    <property type="entry name" value="Single hybrid motif"/>
    <property type="match status" value="1"/>
</dbReference>
<dbReference type="InterPro" id="IPR011764">
    <property type="entry name" value="Biotin_carboxylation_dom"/>
</dbReference>
<evidence type="ECO:0000256" key="10">
    <source>
        <dbReference type="ARBA" id="ARBA00023267"/>
    </source>
</evidence>
<keyword evidence="6" id="KW-0436">Ligase</keyword>
<evidence type="ECO:0000256" key="8">
    <source>
        <dbReference type="ARBA" id="ARBA00022801"/>
    </source>
</evidence>
<evidence type="ECO:0000256" key="7">
    <source>
        <dbReference type="ARBA" id="ARBA00022741"/>
    </source>
</evidence>
<evidence type="ECO:0000259" key="15">
    <source>
        <dbReference type="PROSITE" id="PS50975"/>
    </source>
</evidence>
<dbReference type="FunFam" id="3.40.50.20:FF:000010">
    <property type="entry name" value="Propionyl-CoA carboxylase subunit alpha"/>
    <property type="match status" value="1"/>
</dbReference>
<dbReference type="PROSITE" id="PS50979">
    <property type="entry name" value="BC"/>
    <property type="match status" value="1"/>
</dbReference>
<dbReference type="Pfam" id="PF02682">
    <property type="entry name" value="CT_C_D"/>
    <property type="match status" value="1"/>
</dbReference>
<dbReference type="SMART" id="SM00878">
    <property type="entry name" value="Biotin_carb_C"/>
    <property type="match status" value="1"/>
</dbReference>
<dbReference type="InterPro" id="IPR011054">
    <property type="entry name" value="Rudment_hybrid_motif"/>
</dbReference>
<dbReference type="Gene3D" id="3.30.470.20">
    <property type="entry name" value="ATP-grasp fold, B domain"/>
    <property type="match status" value="1"/>
</dbReference>
<dbReference type="PROSITE" id="PS00188">
    <property type="entry name" value="BIOTIN"/>
    <property type="match status" value="1"/>
</dbReference>
<evidence type="ECO:0000256" key="5">
    <source>
        <dbReference type="ARBA" id="ARBA00017242"/>
    </source>
</evidence>